<evidence type="ECO:0000313" key="3">
    <source>
        <dbReference type="Proteomes" id="UP000282832"/>
    </source>
</evidence>
<dbReference type="SUPFAM" id="SSF54373">
    <property type="entry name" value="FAD-linked reductases, C-terminal domain"/>
    <property type="match status" value="1"/>
</dbReference>
<comment type="caution">
    <text evidence="2">The sequence shown here is derived from an EMBL/GenBank/DDBJ whole genome shotgun (WGS) entry which is preliminary data.</text>
</comment>
<name>A0A437PR60_9BACT</name>
<dbReference type="Pfam" id="PF01266">
    <property type="entry name" value="DAO"/>
    <property type="match status" value="1"/>
</dbReference>
<proteinExistence type="predicted"/>
<dbReference type="InterPro" id="IPR036188">
    <property type="entry name" value="FAD/NAD-bd_sf"/>
</dbReference>
<dbReference type="Gene3D" id="3.30.9.10">
    <property type="entry name" value="D-Amino Acid Oxidase, subunit A, domain 2"/>
    <property type="match status" value="1"/>
</dbReference>
<sequence>MPKSPKILLIGQGLAGSILGFELLNANCELTIYNSPTIFFTSSIAAGGLFNPVTGRKLEKTWLADELFELIFSFYPSLEKVLGKNVFHPMPLFRPFANDEMKDWLLERKSQIDHPYLDWTEEGVWIKKTGWVEVDKLIEALAVYFYQQAKVFEKPFVYENLIEFDANQFEYESEFYDYVIFSEGFHAQQNNPYFKHLCFLPAKGELMKIKSNEASEDYIVNKNGFLLPIGDKMFKLGATYSWKDFSQVPSETALEDLQKKAELFGLKEYQIVELLVGVRPATQDRRPFVGFIPGKNIGIFNGFGSKGVSLAPYFAKELVENILHQKEINPEVSIHRFSHLFSV</sequence>
<gene>
    <name evidence="2" type="ORF">EOJ36_06815</name>
</gene>
<keyword evidence="3" id="KW-1185">Reference proteome</keyword>
<accession>A0A437PR60</accession>
<evidence type="ECO:0000313" key="2">
    <source>
        <dbReference type="EMBL" id="RVU24720.1"/>
    </source>
</evidence>
<dbReference type="AlphaFoldDB" id="A0A437PR60"/>
<dbReference type="RefSeq" id="WP_127803698.1">
    <property type="nucleotide sequence ID" value="NZ_SACY01000003.1"/>
</dbReference>
<dbReference type="Proteomes" id="UP000282832">
    <property type="component" value="Unassembled WGS sequence"/>
</dbReference>
<protein>
    <submittedName>
        <fullName evidence="2">FAD-dependent oxidoreductase</fullName>
    </submittedName>
</protein>
<dbReference type="SUPFAM" id="SSF51971">
    <property type="entry name" value="Nucleotide-binding domain"/>
    <property type="match status" value="1"/>
</dbReference>
<dbReference type="InterPro" id="IPR006076">
    <property type="entry name" value="FAD-dep_OxRdtase"/>
</dbReference>
<evidence type="ECO:0000259" key="1">
    <source>
        <dbReference type="Pfam" id="PF01266"/>
    </source>
</evidence>
<organism evidence="2 3">
    <name type="scientific">Sandaracinomonas limnophila</name>
    <dbReference type="NCBI Taxonomy" id="1862386"/>
    <lineage>
        <taxon>Bacteria</taxon>
        <taxon>Pseudomonadati</taxon>
        <taxon>Bacteroidota</taxon>
        <taxon>Cytophagia</taxon>
        <taxon>Cytophagales</taxon>
        <taxon>Flectobacillaceae</taxon>
        <taxon>Sandaracinomonas</taxon>
    </lineage>
</organism>
<dbReference type="Gene3D" id="3.50.50.60">
    <property type="entry name" value="FAD/NAD(P)-binding domain"/>
    <property type="match status" value="1"/>
</dbReference>
<reference evidence="2 3" key="1">
    <citation type="submission" date="2019-01" db="EMBL/GenBank/DDBJ databases">
        <authorList>
            <person name="Chen W.-M."/>
        </authorList>
    </citation>
    <scope>NUCLEOTIDE SEQUENCE [LARGE SCALE GENOMIC DNA]</scope>
    <source>
        <strain evidence="2 3">FSY-15</strain>
    </source>
</reference>
<feature type="domain" description="FAD dependent oxidoreductase" evidence="1">
    <location>
        <begin position="7"/>
        <end position="320"/>
    </location>
</feature>
<dbReference type="EMBL" id="SACY01000003">
    <property type="protein sequence ID" value="RVU24720.1"/>
    <property type="molecule type" value="Genomic_DNA"/>
</dbReference>
<dbReference type="OrthoDB" id="214253at2"/>